<name>A0A7E4UXB9_PANRE</name>
<reference evidence="3" key="2">
    <citation type="submission" date="2020-10" db="UniProtKB">
        <authorList>
            <consortium name="WormBaseParasite"/>
        </authorList>
    </citation>
    <scope>IDENTIFICATION</scope>
</reference>
<dbReference type="AlphaFoldDB" id="A0A7E4UXB9"/>
<reference evidence="2" key="1">
    <citation type="journal article" date="2013" name="Genetics">
        <title>The draft genome and transcriptome of Panagrellus redivivus are shaped by the harsh demands of a free-living lifestyle.</title>
        <authorList>
            <person name="Srinivasan J."/>
            <person name="Dillman A.R."/>
            <person name="Macchietto M.G."/>
            <person name="Heikkinen L."/>
            <person name="Lakso M."/>
            <person name="Fracchia K.M."/>
            <person name="Antoshechkin I."/>
            <person name="Mortazavi A."/>
            <person name="Wong G."/>
            <person name="Sternberg P.W."/>
        </authorList>
    </citation>
    <scope>NUCLEOTIDE SEQUENCE [LARGE SCALE GENOMIC DNA]</scope>
    <source>
        <strain evidence="2">MT8872</strain>
    </source>
</reference>
<feature type="region of interest" description="Disordered" evidence="1">
    <location>
        <begin position="82"/>
        <end position="101"/>
    </location>
</feature>
<protein>
    <submittedName>
        <fullName evidence="3">Uncharacterized protein</fullName>
    </submittedName>
</protein>
<evidence type="ECO:0000313" key="2">
    <source>
        <dbReference type="Proteomes" id="UP000492821"/>
    </source>
</evidence>
<sequence length="101" mass="11737">MSPITASKMALSNDHVICELLWQLCFKDCSMKYRRWVHPWILVSLMHRRVRCVGIVVVNVKFSNDAETIDPTVNPAFISSIRTSLKPRPSRQQPPPRQRHL</sequence>
<feature type="compositionally biased region" description="Pro residues" evidence="1">
    <location>
        <begin position="92"/>
        <end position="101"/>
    </location>
</feature>
<evidence type="ECO:0000256" key="1">
    <source>
        <dbReference type="SAM" id="MobiDB-lite"/>
    </source>
</evidence>
<accession>A0A7E4UXB9</accession>
<evidence type="ECO:0000313" key="3">
    <source>
        <dbReference type="WBParaSite" id="Pan_g13963.t1"/>
    </source>
</evidence>
<keyword evidence="2" id="KW-1185">Reference proteome</keyword>
<organism evidence="2 3">
    <name type="scientific">Panagrellus redivivus</name>
    <name type="common">Microworm</name>
    <dbReference type="NCBI Taxonomy" id="6233"/>
    <lineage>
        <taxon>Eukaryota</taxon>
        <taxon>Metazoa</taxon>
        <taxon>Ecdysozoa</taxon>
        <taxon>Nematoda</taxon>
        <taxon>Chromadorea</taxon>
        <taxon>Rhabditida</taxon>
        <taxon>Tylenchina</taxon>
        <taxon>Panagrolaimomorpha</taxon>
        <taxon>Panagrolaimoidea</taxon>
        <taxon>Panagrolaimidae</taxon>
        <taxon>Panagrellus</taxon>
    </lineage>
</organism>
<dbReference type="WBParaSite" id="Pan_g13963.t1">
    <property type="protein sequence ID" value="Pan_g13963.t1"/>
    <property type="gene ID" value="Pan_g13963"/>
</dbReference>
<proteinExistence type="predicted"/>
<dbReference type="Proteomes" id="UP000492821">
    <property type="component" value="Unassembled WGS sequence"/>
</dbReference>